<evidence type="ECO:0000313" key="2">
    <source>
        <dbReference type="Proteomes" id="UP000019102"/>
    </source>
</evidence>
<dbReference type="InterPro" id="IPR026838">
    <property type="entry name" value="YheC/D"/>
</dbReference>
<protein>
    <recommendedName>
        <fullName evidence="3">ATP-grasp domain-containing protein</fullName>
    </recommendedName>
</protein>
<dbReference type="eggNOG" id="COG0189">
    <property type="taxonomic scope" value="Bacteria"/>
</dbReference>
<proteinExistence type="predicted"/>
<dbReference type="Proteomes" id="UP000019102">
    <property type="component" value="Unassembled WGS sequence"/>
</dbReference>
<name>W4VN88_9BACI</name>
<dbReference type="AlphaFoldDB" id="W4VN88"/>
<evidence type="ECO:0008006" key="3">
    <source>
        <dbReference type="Google" id="ProtNLM"/>
    </source>
</evidence>
<dbReference type="RefSeq" id="WP_035725313.1">
    <property type="nucleotide sequence ID" value="NZ_BAVS01000028.1"/>
</dbReference>
<dbReference type="Pfam" id="PF14398">
    <property type="entry name" value="ATPgrasp_YheCD"/>
    <property type="match status" value="1"/>
</dbReference>
<reference evidence="1 2" key="1">
    <citation type="journal article" date="2014" name="Genome Announc.">
        <title>Draft Genome Sequence of the Boron-Tolerant and Moderately Halotolerant Bacterium Gracilibacillus boraciitolerans JCM 21714T.</title>
        <authorList>
            <person name="Ahmed I."/>
            <person name="Oshima K."/>
            <person name="Suda W."/>
            <person name="Kitamura K."/>
            <person name="Iida T."/>
            <person name="Ohmori Y."/>
            <person name="Fujiwara T."/>
            <person name="Hattori M."/>
            <person name="Ohkuma M."/>
        </authorList>
    </citation>
    <scope>NUCLEOTIDE SEQUENCE [LARGE SCALE GENOMIC DNA]</scope>
    <source>
        <strain evidence="1 2">JCM 21714</strain>
    </source>
</reference>
<evidence type="ECO:0000313" key="1">
    <source>
        <dbReference type="EMBL" id="GAE94657.1"/>
    </source>
</evidence>
<organism evidence="1 2">
    <name type="scientific">Gracilibacillus boraciitolerans JCM 21714</name>
    <dbReference type="NCBI Taxonomy" id="1298598"/>
    <lineage>
        <taxon>Bacteria</taxon>
        <taxon>Bacillati</taxon>
        <taxon>Bacillota</taxon>
        <taxon>Bacilli</taxon>
        <taxon>Bacillales</taxon>
        <taxon>Bacillaceae</taxon>
        <taxon>Gracilibacillus</taxon>
    </lineage>
</organism>
<sequence>MRRILQIKVYHNQKNRIIVPKNEYFLIKDITSIQLGFNKVPCEVLSHKQNLNTIYVSSSIGKQLNIRDQAQIIIYPQDNSCIFYYLFGVFLHRELNYSKYQNLYQMMARIGETLGFGVFLFSSKQINYDSQTVNGYLLRQSEWDMIEISVPSLIYNRIPNRVIENHPQVIKAKNYLSATSIIFNSDFLHKWQVYDQLKKSNEFNYLLPEVVLRPSLETIDQSLADHPIYLKPLHDITKGAIYYLEKVDDLIFMTSYPNMIRRYSEDLKALYYEYFPYVCDQYFLEDAIQHKEVNERAFHFRIHTLKNNNDWNVGLYYAKEHPLSSNSNIPNILSMNSLFEKNEAFLIARKISHIATQLSHIIENNINGTYRELGFDIALDQENRLWIEEVYSKPSWEVFNDPQMTTQAQEYFTQLMEWSITVAKDLE</sequence>
<keyword evidence="2" id="KW-1185">Reference proteome</keyword>
<gene>
    <name evidence="1" type="ORF">JCM21714_3835</name>
</gene>
<accession>W4VN88</accession>
<dbReference type="EMBL" id="BAVS01000028">
    <property type="protein sequence ID" value="GAE94657.1"/>
    <property type="molecule type" value="Genomic_DNA"/>
</dbReference>
<comment type="caution">
    <text evidence="1">The sequence shown here is derived from an EMBL/GenBank/DDBJ whole genome shotgun (WGS) entry which is preliminary data.</text>
</comment>
<dbReference type="STRING" id="1298598.JCM21714_3835"/>
<dbReference type="OrthoDB" id="7869153at2"/>